<evidence type="ECO:0000313" key="3">
    <source>
        <dbReference type="EMBL" id="MEM0516075.1"/>
    </source>
</evidence>
<sequence>MKKYLVPASLALLATLSTTAQADDGVNIQALKACSFIENDFRRLLCYDNIMAGKPIDSMPAEAPANKAGKSQGKGAAAAAAAAGNANAANKGKKDKSDFGIEHKQRNEENGDELVAKVSSVKEAPYGELIITLDNGQRWRQVGTESFRVSKNDTVVISRAMFNSFLMKKQGTNKSIRVKRTD</sequence>
<feature type="chain" id="PRO_5046867640" description="Type IV pilus assembly protein PilP" evidence="2">
    <location>
        <begin position="23"/>
        <end position="182"/>
    </location>
</feature>
<evidence type="ECO:0000256" key="2">
    <source>
        <dbReference type="SAM" id="SignalP"/>
    </source>
</evidence>
<gene>
    <name evidence="3" type="ORF">WCN91_11740</name>
</gene>
<dbReference type="Proteomes" id="UP001447008">
    <property type="component" value="Unassembled WGS sequence"/>
</dbReference>
<name>A0ABU9MXT5_9GAMM</name>
<dbReference type="InterPro" id="IPR016987">
    <property type="entry name" value="UCP023238"/>
</dbReference>
<dbReference type="PIRSF" id="PIRSF032038">
    <property type="entry name" value="UCP023238"/>
    <property type="match status" value="1"/>
</dbReference>
<feature type="region of interest" description="Disordered" evidence="1">
    <location>
        <begin position="62"/>
        <end position="98"/>
    </location>
</feature>
<dbReference type="RefSeq" id="WP_342679266.1">
    <property type="nucleotide sequence ID" value="NZ_JBCGCU010000013.1"/>
</dbReference>
<organism evidence="3 4">
    <name type="scientific">Pseudoalteromonas qingdaonensis</name>
    <dbReference type="NCBI Taxonomy" id="3131913"/>
    <lineage>
        <taxon>Bacteria</taxon>
        <taxon>Pseudomonadati</taxon>
        <taxon>Pseudomonadota</taxon>
        <taxon>Gammaproteobacteria</taxon>
        <taxon>Alteromonadales</taxon>
        <taxon>Pseudoalteromonadaceae</taxon>
        <taxon>Pseudoalteromonas</taxon>
    </lineage>
</organism>
<keyword evidence="4" id="KW-1185">Reference proteome</keyword>
<comment type="caution">
    <text evidence="3">The sequence shown here is derived from an EMBL/GenBank/DDBJ whole genome shotgun (WGS) entry which is preliminary data.</text>
</comment>
<accession>A0ABU9MXT5</accession>
<proteinExistence type="predicted"/>
<protein>
    <recommendedName>
        <fullName evidence="5">Type IV pilus assembly protein PilP</fullName>
    </recommendedName>
</protein>
<feature type="signal peptide" evidence="2">
    <location>
        <begin position="1"/>
        <end position="22"/>
    </location>
</feature>
<evidence type="ECO:0000313" key="4">
    <source>
        <dbReference type="Proteomes" id="UP001447008"/>
    </source>
</evidence>
<reference evidence="3 4" key="1">
    <citation type="submission" date="2024-03" db="EMBL/GenBank/DDBJ databases">
        <title>Pseudoalteromonas qingdaonensis sp. nov., isolated from the intestines of marine benthic organisms.</title>
        <authorList>
            <person name="Lin X."/>
            <person name="Fang S."/>
            <person name="Hu X."/>
        </authorList>
    </citation>
    <scope>NUCLEOTIDE SEQUENCE [LARGE SCALE GENOMIC DNA]</scope>
    <source>
        <strain evidence="3 4">YIC-827</strain>
    </source>
</reference>
<evidence type="ECO:0000256" key="1">
    <source>
        <dbReference type="SAM" id="MobiDB-lite"/>
    </source>
</evidence>
<evidence type="ECO:0008006" key="5">
    <source>
        <dbReference type="Google" id="ProtNLM"/>
    </source>
</evidence>
<dbReference type="EMBL" id="JBCGCU010000013">
    <property type="protein sequence ID" value="MEM0516075.1"/>
    <property type="molecule type" value="Genomic_DNA"/>
</dbReference>
<feature type="compositionally biased region" description="Low complexity" evidence="1">
    <location>
        <begin position="65"/>
        <end position="90"/>
    </location>
</feature>
<keyword evidence="2" id="KW-0732">Signal</keyword>